<feature type="region of interest" description="Disordered" evidence="4">
    <location>
        <begin position="1074"/>
        <end position="1336"/>
    </location>
</feature>
<feature type="compositionally biased region" description="Basic residues" evidence="4">
    <location>
        <begin position="1224"/>
        <end position="1235"/>
    </location>
</feature>
<dbReference type="OrthoDB" id="75169at2759"/>
<dbReference type="EMBL" id="MDYQ01000079">
    <property type="protein sequence ID" value="PRP83613.1"/>
    <property type="molecule type" value="Genomic_DNA"/>
</dbReference>
<feature type="compositionally biased region" description="Low complexity" evidence="4">
    <location>
        <begin position="1476"/>
        <end position="1489"/>
    </location>
</feature>
<feature type="compositionally biased region" description="Acidic residues" evidence="4">
    <location>
        <begin position="1192"/>
        <end position="1219"/>
    </location>
</feature>
<feature type="compositionally biased region" description="Acidic residues" evidence="4">
    <location>
        <begin position="1143"/>
        <end position="1155"/>
    </location>
</feature>
<dbReference type="GO" id="GO:0005737">
    <property type="term" value="C:cytoplasm"/>
    <property type="evidence" value="ECO:0007669"/>
    <property type="project" value="TreeGrafter"/>
</dbReference>
<evidence type="ECO:0000256" key="2">
    <source>
        <dbReference type="ARBA" id="ARBA00023235"/>
    </source>
</evidence>
<feature type="compositionally biased region" description="Basic residues" evidence="4">
    <location>
        <begin position="1022"/>
        <end position="1044"/>
    </location>
</feature>
<evidence type="ECO:0000256" key="3">
    <source>
        <dbReference type="SAM" id="Coils"/>
    </source>
</evidence>
<feature type="region of interest" description="Disordered" evidence="4">
    <location>
        <begin position="766"/>
        <end position="786"/>
    </location>
</feature>
<dbReference type="SUPFAM" id="SSF54506">
    <property type="entry name" value="Diaminopimelate epimerase-like"/>
    <property type="match status" value="1"/>
</dbReference>
<feature type="compositionally biased region" description="Basic and acidic residues" evidence="4">
    <location>
        <begin position="1045"/>
        <end position="1058"/>
    </location>
</feature>
<feature type="compositionally biased region" description="Acidic residues" evidence="4">
    <location>
        <begin position="1084"/>
        <end position="1137"/>
    </location>
</feature>
<feature type="compositionally biased region" description="Basic and acidic residues" evidence="4">
    <location>
        <begin position="1074"/>
        <end position="1083"/>
    </location>
</feature>
<keyword evidence="7" id="KW-1185">Reference proteome</keyword>
<dbReference type="Pfam" id="PF02567">
    <property type="entry name" value="PhzC-PhzF"/>
    <property type="match status" value="1"/>
</dbReference>
<feature type="compositionally biased region" description="Low complexity" evidence="4">
    <location>
        <begin position="803"/>
        <end position="821"/>
    </location>
</feature>
<feature type="compositionally biased region" description="Low complexity" evidence="4">
    <location>
        <begin position="1317"/>
        <end position="1336"/>
    </location>
</feature>
<feature type="compositionally biased region" description="Acidic residues" evidence="4">
    <location>
        <begin position="1162"/>
        <end position="1184"/>
    </location>
</feature>
<comment type="similarity">
    <text evidence="1">Belongs to the PhzF family.</text>
</comment>
<dbReference type="InterPro" id="IPR027884">
    <property type="entry name" value="DUF4614"/>
</dbReference>
<feature type="region of interest" description="Disordered" evidence="4">
    <location>
        <begin position="369"/>
        <end position="562"/>
    </location>
</feature>
<name>A0A2P6NI24_9EUKA</name>
<feature type="region of interest" description="Disordered" evidence="4">
    <location>
        <begin position="937"/>
        <end position="1058"/>
    </location>
</feature>
<feature type="compositionally biased region" description="Polar residues" evidence="4">
    <location>
        <begin position="397"/>
        <end position="411"/>
    </location>
</feature>
<feature type="compositionally biased region" description="Polar residues" evidence="4">
    <location>
        <begin position="771"/>
        <end position="786"/>
    </location>
</feature>
<reference evidence="6 7" key="1">
    <citation type="journal article" date="2018" name="Genome Biol. Evol.">
        <title>Multiple Roots of Fruiting Body Formation in Amoebozoa.</title>
        <authorList>
            <person name="Hillmann F."/>
            <person name="Forbes G."/>
            <person name="Novohradska S."/>
            <person name="Ferling I."/>
            <person name="Riege K."/>
            <person name="Groth M."/>
            <person name="Westermann M."/>
            <person name="Marz M."/>
            <person name="Spaller T."/>
            <person name="Winckler T."/>
            <person name="Schaap P."/>
            <person name="Glockner G."/>
        </authorList>
    </citation>
    <scope>NUCLEOTIDE SEQUENCE [LARGE SCALE GENOMIC DNA]</scope>
    <source>
        <strain evidence="6 7">Jena</strain>
    </source>
</reference>
<accession>A0A2P6NI24</accession>
<comment type="caution">
    <text evidence="6">The sequence shown here is derived from an EMBL/GenBank/DDBJ whole genome shotgun (WGS) entry which is preliminary data.</text>
</comment>
<keyword evidence="3" id="KW-0175">Coiled coil</keyword>
<feature type="compositionally biased region" description="Basic and acidic residues" evidence="4">
    <location>
        <begin position="525"/>
        <end position="534"/>
    </location>
</feature>
<dbReference type="STRING" id="1890364.A0A2P6NI24"/>
<feature type="compositionally biased region" description="Basic and acidic residues" evidence="4">
    <location>
        <begin position="998"/>
        <end position="1021"/>
    </location>
</feature>
<feature type="compositionally biased region" description="Polar residues" evidence="4">
    <location>
        <begin position="937"/>
        <end position="946"/>
    </location>
</feature>
<protein>
    <recommendedName>
        <fullName evidence="5">DUF4614 domain-containing protein</fullName>
    </recommendedName>
</protein>
<organism evidence="6 7">
    <name type="scientific">Planoprotostelium fungivorum</name>
    <dbReference type="NCBI Taxonomy" id="1890364"/>
    <lineage>
        <taxon>Eukaryota</taxon>
        <taxon>Amoebozoa</taxon>
        <taxon>Evosea</taxon>
        <taxon>Variosea</taxon>
        <taxon>Cavosteliida</taxon>
        <taxon>Cavosteliaceae</taxon>
        <taxon>Planoprotostelium</taxon>
    </lineage>
</organism>
<proteinExistence type="inferred from homology"/>
<evidence type="ECO:0000313" key="6">
    <source>
        <dbReference type="EMBL" id="PRP83613.1"/>
    </source>
</evidence>
<dbReference type="Pfam" id="PF15391">
    <property type="entry name" value="DUF4614"/>
    <property type="match status" value="1"/>
</dbReference>
<evidence type="ECO:0000256" key="4">
    <source>
        <dbReference type="SAM" id="MobiDB-lite"/>
    </source>
</evidence>
<evidence type="ECO:0000256" key="1">
    <source>
        <dbReference type="ARBA" id="ARBA00008270"/>
    </source>
</evidence>
<evidence type="ECO:0000313" key="7">
    <source>
        <dbReference type="Proteomes" id="UP000241769"/>
    </source>
</evidence>
<feature type="coiled-coil region" evidence="3">
    <location>
        <begin position="1341"/>
        <end position="1382"/>
    </location>
</feature>
<dbReference type="PANTHER" id="PTHR13774:SF17">
    <property type="entry name" value="PHENAZINE BIOSYNTHESIS-LIKE DOMAIN-CONTAINING PROTEIN"/>
    <property type="match status" value="1"/>
</dbReference>
<sequence length="1590" mass="178378">MRTFIVDAFTDQPFSGNPAGVCILDNIEIDFLQYPPHRLGLIARELNQVETAFIVAKKERGHYYMRWFSARQHEVLHIWSISGLLLVEKTQNGLRLNFPQGKMDGFLEDEKLKGHPKLQPLSRATLRSIGEVRPHQMLGVDEDHIEHTSTCTSSNKLLVRLRSSDDVLAAKPNFSLMTRLDYGIEVRGIIITSLASSDHDDHDYVSRYFLPWADEDPATGSAHCVLAVYWSPILNKREHKARQMSERGGRINVEWREEEGRVLLEGGARVLLVADMKIEASSSLASISFILMVQLTKIVISEFETAIWPTAARSINMPRFNVNFDIDDLDDVEIDFSNQLAAPNKSRSISASKPKGGKDLLSMTLADRIGLNSPKPTQSPVMTKKNANPVVEPARKTITSTGGLTINPTFGSDSDSDDDWRTSAAKKKATVTKPTLQRRNSDDSLVDSSDGESFSVKAQRALQSKDQVKKNEPIPVKRASPIPDVKTTSGRFSAAQAQSSRFSKPAPSTISPAKPPQKAAAPADELTKTVDRFVRKTTPSSSEEEEAIHRPPPRTASLATSDVMKRVAVAPTTIGQNVNRFVKPAQVDAKSSDDNSLASSDEYSHLKATNFLISKKPAKISADYSSEDDVLHSSFDASEPERTSSPLVFNKAATITSSTLNNQTNKKEEPAKPIIDDDFIASLEADEIDFAALSGSFDQKTSDDDLENFYSSVEEPKFVRDKKKELDKYDFNLSLDRSSVDQDELDISLDMGKRIENSRMAKVSTAADFMRSSSHSTTEIQNSNGAPQISSAYAEYLAAMAPSPSSQPSSSHHSDTISISTRPAPGKLNLDPIISKVERPDITSSPESSPLSSTDRYHSGSGILERASGGDVNLFSSEASEPDDKETPAEVTPSDTPARRMSTSSVHQSTASLLSLASQVLTDKPTSTHLEVFQEVPKNQHTTMGEATQRERNDTLPPELTKTSCTTGTMTDDPLATLSTHPEAPQPFSYSGGYFLYPRREVVREVDEDKRHERDREEKMRRERKRRRRHERREKRRRRRKEKEKKRMEELEEEKKKRIEIEEVLRELVREVKSSRAVKKEERESSEEETEEESEEEESEEEESEEEESEEEESEEEEEEEESQEEEDSKEVEEEGEEKAVEENFEEESVQEESIEEKSIAEEEDSSEESEEPVEEGYEEESVEGSESNGEVSEEYEEEFEEEEVDVSDDFEEESIDEEPSPKKPQKKATPKKTPTKVPPKPITPSKHVTPSKPIVNVKKGVTPKPIQSTPLKEEKKQIGKGKENKERGREEKKVQKKRGEKEKTPRRDRLQESFDSDNSLTTDSSYSTSSSLTSLPFLSNRDLNEEMNQRSKDLDGYRSNVDSLTEGIKRIELQLAQLREAQSASLSLAIGSIKTGIAAVPRQLTSMPSLMPSPLLRFVESGRHTEAMRPTSTMEKREESYVQVSPRGLVAPLSLGNVPSLHESNASSDELAHFTSTSTSNRETSNLSDQQHRHAPPLNRYEPSSSHLQEPHILEATASRVLQETAAYAPAVLASNDMFKRHLFMVQSFVEHNRRQRQMMRPLWEENNPRGYEYTTLADTKEVKMMLEV</sequence>
<feature type="compositionally biased region" description="Basic and acidic residues" evidence="4">
    <location>
        <begin position="1272"/>
        <end position="1313"/>
    </location>
</feature>
<feature type="domain" description="DUF4614" evidence="5">
    <location>
        <begin position="1513"/>
        <end position="1584"/>
    </location>
</feature>
<dbReference type="InterPro" id="IPR003719">
    <property type="entry name" value="Phenazine_PhzF-like"/>
</dbReference>
<feature type="region of interest" description="Disordered" evidence="4">
    <location>
        <begin position="1461"/>
        <end position="1509"/>
    </location>
</feature>
<feature type="compositionally biased region" description="Polar residues" evidence="4">
    <location>
        <begin position="961"/>
        <end position="970"/>
    </location>
</feature>
<feature type="compositionally biased region" description="Low complexity" evidence="4">
    <location>
        <begin position="844"/>
        <end position="853"/>
    </location>
</feature>
<dbReference type="InParanoid" id="A0A2P6NI24"/>
<dbReference type="GO" id="GO:0016853">
    <property type="term" value="F:isomerase activity"/>
    <property type="evidence" value="ECO:0007669"/>
    <property type="project" value="UniProtKB-KW"/>
</dbReference>
<dbReference type="Proteomes" id="UP000241769">
    <property type="component" value="Unassembled WGS sequence"/>
</dbReference>
<dbReference type="PANTHER" id="PTHR13774">
    <property type="entry name" value="PHENAZINE BIOSYNTHESIS PROTEIN"/>
    <property type="match status" value="1"/>
</dbReference>
<feature type="compositionally biased region" description="Low complexity" evidence="4">
    <location>
        <begin position="491"/>
        <end position="503"/>
    </location>
</feature>
<dbReference type="Gene3D" id="3.10.310.10">
    <property type="entry name" value="Diaminopimelate Epimerase, Chain A, domain 1"/>
    <property type="match status" value="2"/>
</dbReference>
<feature type="region of interest" description="Disordered" evidence="4">
    <location>
        <begin position="800"/>
        <end position="907"/>
    </location>
</feature>
<gene>
    <name evidence="6" type="ORF">PROFUN_08339</name>
</gene>
<keyword evidence="2" id="KW-0413">Isomerase</keyword>
<evidence type="ECO:0000259" key="5">
    <source>
        <dbReference type="Pfam" id="PF15391"/>
    </source>
</evidence>